<dbReference type="EMBL" id="BRVS01000028">
    <property type="protein sequence ID" value="GLB69257.1"/>
    <property type="molecule type" value="Genomic_DNA"/>
</dbReference>
<dbReference type="InterPro" id="IPR002758">
    <property type="entry name" value="Cation_antiport_E"/>
</dbReference>
<dbReference type="NCBIfam" id="NF006521">
    <property type="entry name" value="PRK08965.1-5"/>
    <property type="match status" value="1"/>
</dbReference>
<evidence type="ECO:0000256" key="7">
    <source>
        <dbReference type="SAM" id="Phobius"/>
    </source>
</evidence>
<comment type="caution">
    <text evidence="8">The sequence shown here is derived from an EMBL/GenBank/DDBJ whole genome shotgun (WGS) entry which is preliminary data.</text>
</comment>
<evidence type="ECO:0000256" key="2">
    <source>
        <dbReference type="ARBA" id="ARBA00006228"/>
    </source>
</evidence>
<keyword evidence="9" id="KW-1185">Reference proteome</keyword>
<organism evidence="8 9">
    <name type="scientific">Arthrobacter mangrovi</name>
    <dbReference type="NCBI Taxonomy" id="2966350"/>
    <lineage>
        <taxon>Bacteria</taxon>
        <taxon>Bacillati</taxon>
        <taxon>Actinomycetota</taxon>
        <taxon>Actinomycetes</taxon>
        <taxon>Micrococcales</taxon>
        <taxon>Micrococcaceae</taxon>
        <taxon>Arthrobacter</taxon>
    </lineage>
</organism>
<reference evidence="8 9" key="1">
    <citation type="journal article" date="2023" name="Int. J. Syst. Evol. Microbiol.">
        <title>Arthrobacter mangrovi sp. nov., an actinobacterium isolated from the rhizosphere of a mangrove.</title>
        <authorList>
            <person name="Hamada M."/>
            <person name="Saitou S."/>
            <person name="Enomoto N."/>
            <person name="Nanri K."/>
            <person name="Hidaka K."/>
            <person name="Miura T."/>
            <person name="Tamura T."/>
        </authorList>
    </citation>
    <scope>NUCLEOTIDE SEQUENCE [LARGE SCALE GENOMIC DNA]</scope>
    <source>
        <strain evidence="8 9">NBRC 112813</strain>
    </source>
</reference>
<comment type="subcellular location">
    <subcellularLocation>
        <location evidence="1">Cell membrane</location>
        <topology evidence="1">Multi-pass membrane protein</topology>
    </subcellularLocation>
</comment>
<keyword evidence="3" id="KW-1003">Cell membrane</keyword>
<evidence type="ECO:0000313" key="8">
    <source>
        <dbReference type="EMBL" id="GLB69257.1"/>
    </source>
</evidence>
<dbReference type="PANTHER" id="PTHR34584:SF1">
    <property type="entry name" value="NA(+)_H(+) ANTIPORTER SUBUNIT E1"/>
    <property type="match status" value="1"/>
</dbReference>
<evidence type="ECO:0000256" key="4">
    <source>
        <dbReference type="ARBA" id="ARBA00022692"/>
    </source>
</evidence>
<evidence type="ECO:0000313" key="9">
    <source>
        <dbReference type="Proteomes" id="UP001209654"/>
    </source>
</evidence>
<comment type="similarity">
    <text evidence="2">Belongs to the CPA3 antiporters (TC 2.A.63) subunit E family.</text>
</comment>
<dbReference type="RefSeq" id="WP_264797343.1">
    <property type="nucleotide sequence ID" value="NZ_BRVS01000028.1"/>
</dbReference>
<keyword evidence="5 7" id="KW-1133">Transmembrane helix</keyword>
<dbReference type="PANTHER" id="PTHR34584">
    <property type="entry name" value="NA(+)/H(+) ANTIPORTER SUBUNIT E1"/>
    <property type="match status" value="1"/>
</dbReference>
<gene>
    <name evidence="8" type="ORF">AHIS1636_37000</name>
</gene>
<accession>A0ABQ5MZX3</accession>
<evidence type="ECO:0000256" key="5">
    <source>
        <dbReference type="ARBA" id="ARBA00022989"/>
    </source>
</evidence>
<feature type="transmembrane region" description="Helical" evidence="7">
    <location>
        <begin position="31"/>
        <end position="50"/>
    </location>
</feature>
<dbReference type="Proteomes" id="UP001209654">
    <property type="component" value="Unassembled WGS sequence"/>
</dbReference>
<proteinExistence type="inferred from homology"/>
<protein>
    <submittedName>
        <fullName evidence="8">Sodium:proton antiporter</fullName>
    </submittedName>
</protein>
<evidence type="ECO:0000256" key="1">
    <source>
        <dbReference type="ARBA" id="ARBA00004651"/>
    </source>
</evidence>
<name>A0ABQ5MZX3_9MICC</name>
<keyword evidence="6 7" id="KW-0472">Membrane</keyword>
<keyword evidence="4 7" id="KW-0812">Transmembrane</keyword>
<sequence>MTRTRIPLLKEIPLLVWLVIMWGALWQDYSAGNLIFGLAIALVVVNVFYLPPVELGGRLNVLAGLLFVVKFIGNVAVASFQVLWVAVAKGPRTKNAVLAVRLRSRSDLIVTATGHTISLIPGSLVVDVDRSTSTLYLHCLDIESPEGAERFRDQVLRIEEGLIRSIGSKEEMAIIRDGKLQAQQGGTR</sequence>
<evidence type="ECO:0000256" key="6">
    <source>
        <dbReference type="ARBA" id="ARBA00023136"/>
    </source>
</evidence>
<feature type="transmembrane region" description="Helical" evidence="7">
    <location>
        <begin position="7"/>
        <end position="25"/>
    </location>
</feature>
<dbReference type="Pfam" id="PF01899">
    <property type="entry name" value="MNHE"/>
    <property type="match status" value="1"/>
</dbReference>
<evidence type="ECO:0000256" key="3">
    <source>
        <dbReference type="ARBA" id="ARBA00022475"/>
    </source>
</evidence>
<feature type="transmembrane region" description="Helical" evidence="7">
    <location>
        <begin position="62"/>
        <end position="87"/>
    </location>
</feature>